<feature type="domain" description="Non-structural maintenance of chromosome element 4 C-terminal" evidence="9">
    <location>
        <begin position="305"/>
        <end position="396"/>
    </location>
</feature>
<dbReference type="PANTHER" id="PTHR16140">
    <property type="entry name" value="NON-STRUCTURAL MAINTENANCE OF CHROMOSOMES ELEMENT 4"/>
    <property type="match status" value="1"/>
</dbReference>
<dbReference type="GO" id="GO:0005634">
    <property type="term" value="C:nucleus"/>
    <property type="evidence" value="ECO:0007669"/>
    <property type="project" value="UniProtKB-SubCell"/>
</dbReference>
<keyword evidence="6 7" id="KW-0539">Nucleus</keyword>
<evidence type="ECO:0000256" key="2">
    <source>
        <dbReference type="ARBA" id="ARBA00008997"/>
    </source>
</evidence>
<reference evidence="11" key="1">
    <citation type="submission" date="2024-02" db="UniProtKB">
        <authorList>
            <consortium name="WormBaseParasite"/>
        </authorList>
    </citation>
    <scope>IDENTIFICATION</scope>
</reference>
<evidence type="ECO:0000259" key="9">
    <source>
        <dbReference type="Pfam" id="PF08743"/>
    </source>
</evidence>
<feature type="region of interest" description="Disordered" evidence="8">
    <location>
        <begin position="1"/>
        <end position="39"/>
    </location>
</feature>
<evidence type="ECO:0000256" key="7">
    <source>
        <dbReference type="RuleBase" id="RU365071"/>
    </source>
</evidence>
<feature type="compositionally biased region" description="Basic residues" evidence="8">
    <location>
        <begin position="447"/>
        <end position="456"/>
    </location>
</feature>
<dbReference type="PANTHER" id="PTHR16140:SF0">
    <property type="entry name" value="NON-STRUCTURAL MAINTENANCE OF CHROMOSOMES ELEMENT 4"/>
    <property type="match status" value="1"/>
</dbReference>
<comment type="function">
    <text evidence="7">Component of the SMC5-SMC6 complex, that promotes sister chromatid alignment after DNA damage and facilitates double-stranded DNA breaks (DSBs) repair via homologous recombination between sister chromatids.</text>
</comment>
<comment type="subunit">
    <text evidence="7">Component of the SMC5-SMC6 complex.</text>
</comment>
<evidence type="ECO:0000256" key="5">
    <source>
        <dbReference type="ARBA" id="ARBA00023204"/>
    </source>
</evidence>
<keyword evidence="3 7" id="KW-0227">DNA damage</keyword>
<organism evidence="10 11">
    <name type="scientific">Mesorhabditis belari</name>
    <dbReference type="NCBI Taxonomy" id="2138241"/>
    <lineage>
        <taxon>Eukaryota</taxon>
        <taxon>Metazoa</taxon>
        <taxon>Ecdysozoa</taxon>
        <taxon>Nematoda</taxon>
        <taxon>Chromadorea</taxon>
        <taxon>Rhabditida</taxon>
        <taxon>Rhabditina</taxon>
        <taxon>Rhabditomorpha</taxon>
        <taxon>Rhabditoidea</taxon>
        <taxon>Rhabditidae</taxon>
        <taxon>Mesorhabditinae</taxon>
        <taxon>Mesorhabditis</taxon>
    </lineage>
</organism>
<evidence type="ECO:0000313" key="11">
    <source>
        <dbReference type="WBParaSite" id="MBELARI_LOCUS21859"/>
    </source>
</evidence>
<dbReference type="WBParaSite" id="MBELARI_LOCUS21859">
    <property type="protein sequence ID" value="MBELARI_LOCUS21859"/>
    <property type="gene ID" value="MBELARI_LOCUS21859"/>
</dbReference>
<feature type="compositionally biased region" description="Basic and acidic residues" evidence="8">
    <location>
        <begin position="399"/>
        <end position="442"/>
    </location>
</feature>
<accession>A0AAF3F5J6</accession>
<evidence type="ECO:0000256" key="3">
    <source>
        <dbReference type="ARBA" id="ARBA00022763"/>
    </source>
</evidence>
<dbReference type="Proteomes" id="UP000887575">
    <property type="component" value="Unassembled WGS sequence"/>
</dbReference>
<dbReference type="InterPro" id="IPR014854">
    <property type="entry name" value="Nse4_C"/>
</dbReference>
<keyword evidence="5 7" id="KW-0234">DNA repair</keyword>
<dbReference type="GO" id="GO:0006281">
    <property type="term" value="P:DNA repair"/>
    <property type="evidence" value="ECO:0007669"/>
    <property type="project" value="UniProtKB-UniRule"/>
</dbReference>
<evidence type="ECO:0000256" key="6">
    <source>
        <dbReference type="ARBA" id="ARBA00023242"/>
    </source>
</evidence>
<proteinExistence type="inferred from homology"/>
<feature type="compositionally biased region" description="Low complexity" evidence="8">
    <location>
        <begin position="17"/>
        <end position="34"/>
    </location>
</feature>
<feature type="region of interest" description="Disordered" evidence="8">
    <location>
        <begin position="393"/>
        <end position="456"/>
    </location>
</feature>
<dbReference type="Pfam" id="PF08743">
    <property type="entry name" value="Nse4_C"/>
    <property type="match status" value="1"/>
</dbReference>
<evidence type="ECO:0000313" key="10">
    <source>
        <dbReference type="Proteomes" id="UP000887575"/>
    </source>
</evidence>
<evidence type="ECO:0000256" key="8">
    <source>
        <dbReference type="SAM" id="MobiDB-lite"/>
    </source>
</evidence>
<sequence>MTGSDRGNRLRHQPTHSSTQQADSTSSQTDAQSQLNRSFSAEDNRLANEILNDVKSMSLGERFVRQKKTRVKYDQLLHFMKDAGERVATGEKLDVLDAKIVNNLEETSEDLKLLSSGKEVALDACYMVENVHLMRERVKMLQEHQADKRLNVKIFAEKMVGYTKKLADNVPPLPKHDVNPLLVLDDDEEEDEEELPLLKGRLTNSELTRRQWAAISHNYELVRNVSGIGYLRPLLTNAELQPTIAKKKKEKMDKQVQRQKKEAAVILEQKEKGENMGEDQSVTIELDFIRKTFLRLLKKTESTSCNYYEFIFDPDDFGRTVENMFHVSFLLRDASMLLRKDTRTGLPILVWVPPEKQRKIQESAKKEPLHQQTIFAFTQQHWKEMKTRLPIQRAIIKPLEQRQRERERDDEGEHRNVEKRHHDETTEKKPTKEELKKCRPEGSRSTGHAKKMRHEK</sequence>
<protein>
    <recommendedName>
        <fullName evidence="7">Non-structural maintenance of chromosomes element 4</fullName>
    </recommendedName>
</protein>
<comment type="subcellular location">
    <subcellularLocation>
        <location evidence="1 7">Nucleus</location>
    </subcellularLocation>
</comment>
<dbReference type="InterPro" id="IPR027786">
    <property type="entry name" value="Nse4/EID"/>
</dbReference>
<comment type="similarity">
    <text evidence="2 7">Belongs to the NSE4 family.</text>
</comment>
<name>A0AAF3F5J6_9BILA</name>
<keyword evidence="4 7" id="KW-0233">DNA recombination</keyword>
<dbReference type="AlphaFoldDB" id="A0AAF3F5J6"/>
<evidence type="ECO:0000256" key="1">
    <source>
        <dbReference type="ARBA" id="ARBA00004123"/>
    </source>
</evidence>
<dbReference type="GO" id="GO:0006310">
    <property type="term" value="P:DNA recombination"/>
    <property type="evidence" value="ECO:0007669"/>
    <property type="project" value="UniProtKB-UniRule"/>
</dbReference>
<keyword evidence="10" id="KW-1185">Reference proteome</keyword>
<evidence type="ECO:0000256" key="4">
    <source>
        <dbReference type="ARBA" id="ARBA00023172"/>
    </source>
</evidence>
<dbReference type="GO" id="GO:0030915">
    <property type="term" value="C:Smc5-Smc6 complex"/>
    <property type="evidence" value="ECO:0007669"/>
    <property type="project" value="UniProtKB-UniRule"/>
</dbReference>